<evidence type="ECO:0000313" key="2">
    <source>
        <dbReference type="Proteomes" id="UP001497623"/>
    </source>
</evidence>
<organism evidence="1 2">
    <name type="scientific">Meganyctiphanes norvegica</name>
    <name type="common">Northern krill</name>
    <name type="synonym">Thysanopoda norvegica</name>
    <dbReference type="NCBI Taxonomy" id="48144"/>
    <lineage>
        <taxon>Eukaryota</taxon>
        <taxon>Metazoa</taxon>
        <taxon>Ecdysozoa</taxon>
        <taxon>Arthropoda</taxon>
        <taxon>Crustacea</taxon>
        <taxon>Multicrustacea</taxon>
        <taxon>Malacostraca</taxon>
        <taxon>Eumalacostraca</taxon>
        <taxon>Eucarida</taxon>
        <taxon>Euphausiacea</taxon>
        <taxon>Euphausiidae</taxon>
        <taxon>Meganyctiphanes</taxon>
    </lineage>
</organism>
<sequence>MQAPTTDKIKEVQSQLKSIMDTPVGTQPYICLSLRPTLVKLAKIEVCHPFPPLWSPPAFRKLYNWFAHPKRTANEFNYVLGPLRHDVKLEKDYYGGYPLFLGQAAAEALAVKSPVLEGSWELTAWLVVRAMRSTDPKYHSFGNIASNRLSAWIIQVIGNADICPNAYLRFELLTLLRLVRFDTQFRTRAVEAIMSAYSSLNTDYLSVCYFDDIPNNFFDRLFYIFGNVMGDWYYTEGNGCLFEFGEKLAKN</sequence>
<keyword evidence="2" id="KW-1185">Reference proteome</keyword>
<dbReference type="EMBL" id="CAXKWB010017692">
    <property type="protein sequence ID" value="CAL4119625.1"/>
    <property type="molecule type" value="Genomic_DNA"/>
</dbReference>
<evidence type="ECO:0000313" key="1">
    <source>
        <dbReference type="EMBL" id="CAL4119625.1"/>
    </source>
</evidence>
<comment type="caution">
    <text evidence="1">The sequence shown here is derived from an EMBL/GenBank/DDBJ whole genome shotgun (WGS) entry which is preliminary data.</text>
</comment>
<dbReference type="AlphaFoldDB" id="A0AAV2RCE1"/>
<name>A0AAV2RCE1_MEGNR</name>
<reference evidence="1 2" key="1">
    <citation type="submission" date="2024-05" db="EMBL/GenBank/DDBJ databases">
        <authorList>
            <person name="Wallberg A."/>
        </authorList>
    </citation>
    <scope>NUCLEOTIDE SEQUENCE [LARGE SCALE GENOMIC DNA]</scope>
</reference>
<accession>A0AAV2RCE1</accession>
<protein>
    <submittedName>
        <fullName evidence="1">Uncharacterized protein</fullName>
    </submittedName>
</protein>
<dbReference type="Proteomes" id="UP001497623">
    <property type="component" value="Unassembled WGS sequence"/>
</dbReference>
<proteinExistence type="predicted"/>
<gene>
    <name evidence="1" type="ORF">MNOR_LOCUS21724</name>
</gene>